<evidence type="ECO:0000313" key="16">
    <source>
        <dbReference type="EMBL" id="KAK9159778.1"/>
    </source>
</evidence>
<feature type="transmembrane region" description="Helical" evidence="12">
    <location>
        <begin position="299"/>
        <end position="316"/>
    </location>
</feature>
<keyword evidence="3 12" id="KW-0812">Transmembrane</keyword>
<sequence length="403" mass="43692">MASSIHNAPFTSLFLHFSSLLLLLLLLLLLFPCCYCSDQSLALTCTTQSSILPKNTLYAHCLDLPRLRSYLHWTYNPANATLDVAFIAAPAKPTGWIAWAINPTSEGMLGAQALIAYNLGNGSIGVDTFNVSSYKGVLPSRIAFDVLDKGAVAAGDGTIRIYAKMVLGGGLGSVVNHVWQVGGSVTNGVPNMHQFKLENLNSKGKLDLMNRSGGDVVEDGGAVQIIHGVLNAVSWGILFPIGAIIARYVRAFESADPAWFYLHASCQVSGYILGVSGWATGLKLGSQSKGVVYSTHRNIGIVLFILATLQIFALFLRPKQDHKFRVYWNVYHHGVGYAILVLGIINVFKGLRILEPGDKWVTTYITVISVLGGIALFLEVVTWIMVFKRKSNKSTKPYDGNGA</sequence>
<evidence type="ECO:0000256" key="5">
    <source>
        <dbReference type="ARBA" id="ARBA00022729"/>
    </source>
</evidence>
<comment type="cofactor">
    <cofactor evidence="10">
        <name>heme b</name>
        <dbReference type="ChEBI" id="CHEBI:60344"/>
    </cofactor>
    <text evidence="10">Binds 2 heme b groups non-covalently.</text>
</comment>
<keyword evidence="2 10" id="KW-0813">Transport</keyword>
<keyword evidence="8 10" id="KW-0472">Membrane</keyword>
<feature type="domain" description="Cytochrome b561" evidence="15">
    <location>
        <begin position="191"/>
        <end position="387"/>
    </location>
</feature>
<dbReference type="FunFam" id="1.20.120.1770:FF:000007">
    <property type="entry name" value="Cytochrome b561 and DOMON domain-containing protein"/>
    <property type="match status" value="1"/>
</dbReference>
<feature type="binding site" description="axial binding residue" evidence="11">
    <location>
        <position position="332"/>
    </location>
    <ligand>
        <name>heme b</name>
        <dbReference type="ChEBI" id="CHEBI:60344"/>
        <label>1</label>
    </ligand>
    <ligandPart>
        <name>Fe</name>
        <dbReference type="ChEBI" id="CHEBI:18248"/>
    </ligandPart>
</feature>
<dbReference type="PROSITE" id="PS50836">
    <property type="entry name" value="DOMON"/>
    <property type="match status" value="1"/>
</dbReference>
<evidence type="ECO:0000256" key="13">
    <source>
        <dbReference type="SAM" id="SignalP"/>
    </source>
</evidence>
<dbReference type="Proteomes" id="UP001420932">
    <property type="component" value="Unassembled WGS sequence"/>
</dbReference>
<dbReference type="PIRSF" id="PIRSF037471">
    <property type="entry name" value="UCP037471"/>
    <property type="match status" value="1"/>
</dbReference>
<evidence type="ECO:0000259" key="15">
    <source>
        <dbReference type="PROSITE" id="PS50939"/>
    </source>
</evidence>
<feature type="binding site" description="axial binding residue" evidence="11">
    <location>
        <position position="263"/>
    </location>
    <ligand>
        <name>heme b</name>
        <dbReference type="ChEBI" id="CHEBI:60344"/>
        <label>1</label>
    </ligand>
    <ligandPart>
        <name>Fe</name>
        <dbReference type="ChEBI" id="CHEBI:18248"/>
    </ligandPart>
</feature>
<evidence type="ECO:0000256" key="7">
    <source>
        <dbReference type="ARBA" id="ARBA00022989"/>
    </source>
</evidence>
<dbReference type="SMART" id="SM00665">
    <property type="entry name" value="B561"/>
    <property type="match status" value="1"/>
</dbReference>
<evidence type="ECO:0000256" key="12">
    <source>
        <dbReference type="SAM" id="Phobius"/>
    </source>
</evidence>
<dbReference type="InterPro" id="IPR045265">
    <property type="entry name" value="AIR12_DOMON"/>
</dbReference>
<dbReference type="Pfam" id="PF04526">
    <property type="entry name" value="DUF568"/>
    <property type="match status" value="1"/>
</dbReference>
<evidence type="ECO:0000256" key="10">
    <source>
        <dbReference type="PIRNR" id="PIRNR037471"/>
    </source>
</evidence>
<feature type="domain" description="DOMON" evidence="14">
    <location>
        <begin position="67"/>
        <end position="182"/>
    </location>
</feature>
<evidence type="ECO:0000256" key="6">
    <source>
        <dbReference type="ARBA" id="ARBA00022982"/>
    </source>
</evidence>
<comment type="function">
    <text evidence="9">May act as a catecholamine-responsive trans-membrane electron transporter.</text>
</comment>
<dbReference type="PANTHER" id="PTHR23130:SF195">
    <property type="entry name" value="CYTOCHROME B561 AND DOMON DOMAIN-CONTAINING PROTEIN"/>
    <property type="match status" value="1"/>
</dbReference>
<feature type="signal peptide" evidence="13">
    <location>
        <begin position="1"/>
        <end position="36"/>
    </location>
</feature>
<evidence type="ECO:0000256" key="3">
    <source>
        <dbReference type="ARBA" id="ARBA00022692"/>
    </source>
</evidence>
<dbReference type="InterPro" id="IPR017214">
    <property type="entry name" value="UCP037471"/>
</dbReference>
<dbReference type="InterPro" id="IPR005018">
    <property type="entry name" value="DOMON_domain"/>
</dbReference>
<dbReference type="InterPro" id="IPR006593">
    <property type="entry name" value="Cyt_b561/ferric_Rdtase_TM"/>
</dbReference>
<keyword evidence="11" id="KW-0408">Iron</keyword>
<dbReference type="GO" id="GO:0046872">
    <property type="term" value="F:metal ion binding"/>
    <property type="evidence" value="ECO:0007669"/>
    <property type="project" value="UniProtKB-KW"/>
</dbReference>
<keyword evidence="6 10" id="KW-0249">Electron transport</keyword>
<evidence type="ECO:0000256" key="4">
    <source>
        <dbReference type="ARBA" id="ARBA00022723"/>
    </source>
</evidence>
<comment type="subcellular location">
    <subcellularLocation>
        <location evidence="1">Membrane</location>
        <topology evidence="1">Multi-pass membrane protein</topology>
    </subcellularLocation>
</comment>
<evidence type="ECO:0000256" key="8">
    <source>
        <dbReference type="ARBA" id="ARBA00023136"/>
    </source>
</evidence>
<dbReference type="CDD" id="cd09629">
    <property type="entry name" value="DOMON_CIL1_like"/>
    <property type="match status" value="1"/>
</dbReference>
<dbReference type="Pfam" id="PF03188">
    <property type="entry name" value="Cytochrom_B561"/>
    <property type="match status" value="1"/>
</dbReference>
<name>A0AAP0KW06_9MAGN</name>
<dbReference type="Gene3D" id="1.20.120.1770">
    <property type="match status" value="1"/>
</dbReference>
<dbReference type="EMBL" id="JBBNAF010000003">
    <property type="protein sequence ID" value="KAK9159778.1"/>
    <property type="molecule type" value="Genomic_DNA"/>
</dbReference>
<feature type="binding site" description="axial binding residue" evidence="11">
    <location>
        <position position="296"/>
    </location>
    <ligand>
        <name>heme b</name>
        <dbReference type="ChEBI" id="CHEBI:60344"/>
        <label>1</label>
    </ligand>
    <ligandPart>
        <name>Fe</name>
        <dbReference type="ChEBI" id="CHEBI:18248"/>
    </ligandPart>
</feature>
<organism evidence="16 17">
    <name type="scientific">Stephania yunnanensis</name>
    <dbReference type="NCBI Taxonomy" id="152371"/>
    <lineage>
        <taxon>Eukaryota</taxon>
        <taxon>Viridiplantae</taxon>
        <taxon>Streptophyta</taxon>
        <taxon>Embryophyta</taxon>
        <taxon>Tracheophyta</taxon>
        <taxon>Spermatophyta</taxon>
        <taxon>Magnoliopsida</taxon>
        <taxon>Ranunculales</taxon>
        <taxon>Menispermaceae</taxon>
        <taxon>Menispermoideae</taxon>
        <taxon>Cissampelideae</taxon>
        <taxon>Stephania</taxon>
    </lineage>
</organism>
<feature type="transmembrane region" description="Helical" evidence="12">
    <location>
        <begin position="258"/>
        <end position="279"/>
    </location>
</feature>
<dbReference type="CDD" id="cd08760">
    <property type="entry name" value="Cyt_b561_FRRS1_like"/>
    <property type="match status" value="1"/>
</dbReference>
<comment type="caution">
    <text evidence="16">The sequence shown here is derived from an EMBL/GenBank/DDBJ whole genome shotgun (WGS) entry which is preliminary data.</text>
</comment>
<evidence type="ECO:0000256" key="2">
    <source>
        <dbReference type="ARBA" id="ARBA00022448"/>
    </source>
</evidence>
<evidence type="ECO:0000256" key="9">
    <source>
        <dbReference type="ARBA" id="ARBA00053871"/>
    </source>
</evidence>
<keyword evidence="17" id="KW-1185">Reference proteome</keyword>
<reference evidence="16 17" key="1">
    <citation type="submission" date="2024-01" db="EMBL/GenBank/DDBJ databases">
        <title>Genome assemblies of Stephania.</title>
        <authorList>
            <person name="Yang L."/>
        </authorList>
    </citation>
    <scope>NUCLEOTIDE SEQUENCE [LARGE SCALE GENOMIC DNA]</scope>
    <source>
        <strain evidence="16">YNDBR</strain>
        <tissue evidence="16">Leaf</tissue>
    </source>
</reference>
<feature type="transmembrane region" description="Helical" evidence="12">
    <location>
        <begin position="328"/>
        <end position="348"/>
    </location>
</feature>
<dbReference type="GO" id="GO:0016020">
    <property type="term" value="C:membrane"/>
    <property type="evidence" value="ECO:0007669"/>
    <property type="project" value="UniProtKB-SubCell"/>
</dbReference>
<feature type="binding site" description="axial binding residue" evidence="11">
    <location>
        <position position="227"/>
    </location>
    <ligand>
        <name>heme b</name>
        <dbReference type="ChEBI" id="CHEBI:60344"/>
        <label>1</label>
    </ligand>
    <ligandPart>
        <name>Fe</name>
        <dbReference type="ChEBI" id="CHEBI:18248"/>
    </ligandPart>
</feature>
<feature type="transmembrane region" description="Helical" evidence="12">
    <location>
        <begin position="360"/>
        <end position="386"/>
    </location>
</feature>
<dbReference type="PANTHER" id="PTHR23130">
    <property type="entry name" value="CYTOCHROME B561 AND DOMON DOMAIN-CONTAINING PROTEIN"/>
    <property type="match status" value="1"/>
</dbReference>
<dbReference type="AlphaFoldDB" id="A0AAP0KW06"/>
<gene>
    <name evidence="16" type="ORF">Syun_006119</name>
</gene>
<protein>
    <recommendedName>
        <fullName evidence="10">Cytochrome b561 and DOMON domain-containing protein</fullName>
    </recommendedName>
</protein>
<evidence type="ECO:0000256" key="11">
    <source>
        <dbReference type="PIRSR" id="PIRSR037471-1"/>
    </source>
</evidence>
<accession>A0AAP0KW06</accession>
<keyword evidence="7 12" id="KW-1133">Transmembrane helix</keyword>
<evidence type="ECO:0000259" key="14">
    <source>
        <dbReference type="PROSITE" id="PS50836"/>
    </source>
</evidence>
<dbReference type="PROSITE" id="PS50939">
    <property type="entry name" value="CYTOCHROME_B561"/>
    <property type="match status" value="1"/>
</dbReference>
<feature type="transmembrane region" description="Helical" evidence="12">
    <location>
        <begin position="225"/>
        <end position="246"/>
    </location>
</feature>
<evidence type="ECO:0000256" key="1">
    <source>
        <dbReference type="ARBA" id="ARBA00004141"/>
    </source>
</evidence>
<keyword evidence="5 13" id="KW-0732">Signal</keyword>
<keyword evidence="4 11" id="KW-0479">Metal-binding</keyword>
<feature type="chain" id="PRO_5042940381" description="Cytochrome b561 and DOMON domain-containing protein" evidence="13">
    <location>
        <begin position="37"/>
        <end position="403"/>
    </location>
</feature>
<proteinExistence type="predicted"/>
<evidence type="ECO:0000313" key="17">
    <source>
        <dbReference type="Proteomes" id="UP001420932"/>
    </source>
</evidence>